<dbReference type="GO" id="GO:0009098">
    <property type="term" value="P:L-leucine biosynthetic process"/>
    <property type="evidence" value="ECO:0007669"/>
    <property type="project" value="UniProtKB-UniRule"/>
</dbReference>
<evidence type="ECO:0000256" key="3">
    <source>
        <dbReference type="ARBA" id="ARBA00022605"/>
    </source>
</evidence>
<dbReference type="PhylomeDB" id="A8ABX2"/>
<keyword evidence="4 6" id="KW-0456">Lyase</keyword>
<evidence type="ECO:0000256" key="6">
    <source>
        <dbReference type="HAMAP-Rule" id="MF_01032"/>
    </source>
</evidence>
<name>A8ABX2_IGNH4</name>
<dbReference type="OrthoDB" id="6505at2157"/>
<dbReference type="UniPathway" id="UPA00048">
    <property type="reaction ID" value="UER00071"/>
</dbReference>
<dbReference type="InterPro" id="IPR000573">
    <property type="entry name" value="AconitaseA/IPMdHydase_ssu_swvl"/>
</dbReference>
<dbReference type="HOGENOM" id="CLU_081378_1_1_2"/>
<dbReference type="InterPro" id="IPR015928">
    <property type="entry name" value="Aconitase/3IPM_dehydase_swvl"/>
</dbReference>
<evidence type="ECO:0000313" key="9">
    <source>
        <dbReference type="Proteomes" id="UP000000262"/>
    </source>
</evidence>
<accession>A8ABX2</accession>
<dbReference type="PANTHER" id="PTHR43345">
    <property type="entry name" value="3-ISOPROPYLMALATE DEHYDRATASE SMALL SUBUNIT 2-RELATED-RELATED"/>
    <property type="match status" value="1"/>
</dbReference>
<dbReference type="STRING" id="453591.Igni_1248"/>
<comment type="catalytic activity">
    <reaction evidence="6">
        <text>(2R,3S)-3-isopropylmalate = (2S)-2-isopropylmalate</text>
        <dbReference type="Rhea" id="RHEA:32287"/>
        <dbReference type="ChEBI" id="CHEBI:1178"/>
        <dbReference type="ChEBI" id="CHEBI:35121"/>
        <dbReference type="EC" id="4.2.1.33"/>
    </reaction>
</comment>
<protein>
    <recommendedName>
        <fullName evidence="6">3-isopropylmalate dehydratase small subunit</fullName>
        <ecNumber evidence="6">4.2.1.33</ecNumber>
    </recommendedName>
    <alternativeName>
        <fullName evidence="6">Alpha-IPM isomerase</fullName>
        <shortName evidence="6">IPMI</shortName>
    </alternativeName>
    <alternativeName>
        <fullName evidence="6">Isopropylmalate isomerase</fullName>
    </alternativeName>
</protein>
<dbReference type="EC" id="4.2.1.33" evidence="6"/>
<dbReference type="InterPro" id="IPR011827">
    <property type="entry name" value="LeuD_type2/HacB/DmdB"/>
</dbReference>
<comment type="subunit">
    <text evidence="6">Heterodimer of LeuC and LeuD.</text>
</comment>
<dbReference type="EMBL" id="CP000816">
    <property type="protein sequence ID" value="ABU82424.1"/>
    <property type="molecule type" value="Genomic_DNA"/>
</dbReference>
<evidence type="ECO:0000256" key="5">
    <source>
        <dbReference type="ARBA" id="ARBA00023304"/>
    </source>
</evidence>
<keyword evidence="2 6" id="KW-0432">Leucine biosynthesis</keyword>
<evidence type="ECO:0000256" key="1">
    <source>
        <dbReference type="ARBA" id="ARBA00009869"/>
    </source>
</evidence>
<organism evidence="8 9">
    <name type="scientific">Ignicoccus hospitalis (strain KIN4/I / DSM 18386 / JCM 14125)</name>
    <dbReference type="NCBI Taxonomy" id="453591"/>
    <lineage>
        <taxon>Archaea</taxon>
        <taxon>Thermoproteota</taxon>
        <taxon>Thermoprotei</taxon>
        <taxon>Desulfurococcales</taxon>
        <taxon>Desulfurococcaceae</taxon>
        <taxon>Ignicoccus</taxon>
    </lineage>
</organism>
<evidence type="ECO:0000256" key="4">
    <source>
        <dbReference type="ARBA" id="ARBA00023239"/>
    </source>
</evidence>
<dbReference type="InterPro" id="IPR050075">
    <property type="entry name" value="LeuD"/>
</dbReference>
<comment type="similarity">
    <text evidence="1 6">Belongs to the LeuD family. LeuD type 2 subfamily.</text>
</comment>
<dbReference type="AlphaFoldDB" id="A8ABX2"/>
<proteinExistence type="inferred from homology"/>
<evidence type="ECO:0000256" key="2">
    <source>
        <dbReference type="ARBA" id="ARBA00022430"/>
    </source>
</evidence>
<dbReference type="Pfam" id="PF00694">
    <property type="entry name" value="Aconitase_C"/>
    <property type="match status" value="1"/>
</dbReference>
<reference evidence="8 9" key="1">
    <citation type="journal article" date="2008" name="Genome Biol.">
        <title>A genomic analysis of the archaeal system Ignicoccus hospitalis-Nanoarchaeum equitans.</title>
        <authorList>
            <person name="Podar M."/>
            <person name="Anderson I."/>
            <person name="Makarova K.S."/>
            <person name="Elkins J.G."/>
            <person name="Ivanova N."/>
            <person name="Wall M.A."/>
            <person name="Lykidis A."/>
            <person name="Mavromatis K."/>
            <person name="Sun H."/>
            <person name="Hudson M.E."/>
            <person name="Chen W."/>
            <person name="Deciu C."/>
            <person name="Hutchison D."/>
            <person name="Eads J.R."/>
            <person name="Anderson A."/>
            <person name="Fernandes F."/>
            <person name="Szeto E."/>
            <person name="Lapidus A."/>
            <person name="Kyrpides N.C."/>
            <person name="Saier M.H.Jr."/>
            <person name="Richardson P.M."/>
            <person name="Rachel R."/>
            <person name="Huber H."/>
            <person name="Eisen J.A."/>
            <person name="Koonin E.V."/>
            <person name="Keller M."/>
            <person name="Stetter K.O."/>
        </authorList>
    </citation>
    <scope>NUCLEOTIDE SEQUENCE [LARGE SCALE GENOMIC DNA]</scope>
    <source>
        <strain evidence="9">KIN4/I / DSM 18386 / JCM 14125</strain>
    </source>
</reference>
<dbReference type="RefSeq" id="WP_012123388.1">
    <property type="nucleotide sequence ID" value="NC_009776.1"/>
</dbReference>
<dbReference type="GO" id="GO:0003861">
    <property type="term" value="F:3-isopropylmalate dehydratase activity"/>
    <property type="evidence" value="ECO:0007669"/>
    <property type="project" value="UniProtKB-UniRule"/>
</dbReference>
<keyword evidence="9" id="KW-1185">Reference proteome</keyword>
<evidence type="ECO:0000313" key="8">
    <source>
        <dbReference type="EMBL" id="ABU82424.1"/>
    </source>
</evidence>
<dbReference type="eggNOG" id="arCOG02230">
    <property type="taxonomic scope" value="Archaea"/>
</dbReference>
<evidence type="ECO:0000259" key="7">
    <source>
        <dbReference type="Pfam" id="PF00694"/>
    </source>
</evidence>
<dbReference type="CDD" id="cd01577">
    <property type="entry name" value="IPMI_Swivel"/>
    <property type="match status" value="1"/>
</dbReference>
<comment type="function">
    <text evidence="6">Catalyzes the isomerization between 2-isopropylmalate and 3-isopropylmalate, via the formation of 2-isopropylmaleate.</text>
</comment>
<sequence>MTGAIRAKAIKVGDNIDTDVIIPGRYLIYTDPETLGKHCFEPIMPDFYQRSKELGGVIVVAGKNFGMGSSREQAVVALKGAGVKAVVAESFARIFYRNCINQGLPAVAVKGISEAVEEGDEVEVDLEGGKVRVYDKEGNLKKEFDVPKLPPSLLEILESGGLVPYLKKRLAVEGK</sequence>
<dbReference type="NCBIfam" id="TIGR02087">
    <property type="entry name" value="LEUD_arch"/>
    <property type="match status" value="1"/>
</dbReference>
<dbReference type="Gene3D" id="3.20.19.10">
    <property type="entry name" value="Aconitase, domain 4"/>
    <property type="match status" value="1"/>
</dbReference>
<dbReference type="InterPro" id="IPR033940">
    <property type="entry name" value="IPMI_Swivel"/>
</dbReference>
<dbReference type="KEGG" id="iho:Igni_1248"/>
<keyword evidence="5 6" id="KW-0100">Branched-chain amino acid biosynthesis</keyword>
<feature type="domain" description="Aconitase A/isopropylmalate dehydratase small subunit swivel" evidence="7">
    <location>
        <begin position="46"/>
        <end position="104"/>
    </location>
</feature>
<dbReference type="HAMAP" id="MF_01032">
    <property type="entry name" value="LeuD_type2"/>
    <property type="match status" value="1"/>
</dbReference>
<keyword evidence="3 6" id="KW-0028">Amino-acid biosynthesis</keyword>
<dbReference type="GeneID" id="5562922"/>
<dbReference type="Proteomes" id="UP000000262">
    <property type="component" value="Chromosome"/>
</dbReference>
<dbReference type="PANTHER" id="PTHR43345:SF2">
    <property type="entry name" value="3-ISOPROPYLMALATE DEHYDRATASE SMALL SUBUNIT 1"/>
    <property type="match status" value="1"/>
</dbReference>
<comment type="pathway">
    <text evidence="6">Amino-acid biosynthesis; L-leucine biosynthesis; L-leucine from 3-methyl-2-oxobutanoate: step 2/4.</text>
</comment>
<dbReference type="SUPFAM" id="SSF52016">
    <property type="entry name" value="LeuD/IlvD-like"/>
    <property type="match status" value="1"/>
</dbReference>
<gene>
    <name evidence="6" type="primary">leuD</name>
    <name evidence="8" type="ordered locus">Igni_1248</name>
</gene>